<sequence>MKQKGSFSSFIIKLAIVATALSVAVMITSVCIIGGFKSVIRDKIYSFWGHVLVVPYNENPGNIIAPDPIKASPELEQKIRSYQGVRQLSRFIVRPAIVQGKGQMEGIKLKGIGPDYRWSPSLNLHGRAIGFSDTDYARQIVISQTTADKLSLHAGDSVFIYFLESGSALPRIRKLAISGIYHTGFDDVDRYLGVVDIRLLQRINNWSPDQINGYQVELQDESYSESVSDKIFKGSELNTQTIADTFPGIMDWLGVQDLSVRILLIIMAIVATISMGAALLILIVERATITGLLKALGLNNSGTQKIFLYIALLTGGMGVLLGNVLALGLCIAQQHFGFLKMDEATYFMDRVPVRIQIPYIIAVDVATLVITVICMLIPTIYVRRMQPARVLQFK</sequence>
<comment type="similarity">
    <text evidence="2">Belongs to the ABC-4 integral membrane protein family. LolC/E subfamily.</text>
</comment>
<evidence type="ECO:0000256" key="3">
    <source>
        <dbReference type="ARBA" id="ARBA00022475"/>
    </source>
</evidence>
<evidence type="ECO:0000256" key="4">
    <source>
        <dbReference type="ARBA" id="ARBA00022692"/>
    </source>
</evidence>
<keyword evidence="11" id="KW-1185">Reference proteome</keyword>
<evidence type="ECO:0000313" key="10">
    <source>
        <dbReference type="EMBL" id="GAA4449443.1"/>
    </source>
</evidence>
<dbReference type="PANTHER" id="PTHR30489:SF0">
    <property type="entry name" value="LIPOPROTEIN-RELEASING SYSTEM TRANSMEMBRANE PROTEIN LOLE"/>
    <property type="match status" value="1"/>
</dbReference>
<gene>
    <name evidence="10" type="ORF">GCM10023092_03620</name>
</gene>
<evidence type="ECO:0000256" key="1">
    <source>
        <dbReference type="ARBA" id="ARBA00004651"/>
    </source>
</evidence>
<dbReference type="Proteomes" id="UP001501410">
    <property type="component" value="Unassembled WGS sequence"/>
</dbReference>
<evidence type="ECO:0000313" key="11">
    <source>
        <dbReference type="Proteomes" id="UP001501410"/>
    </source>
</evidence>
<proteinExistence type="inferred from homology"/>
<evidence type="ECO:0000259" key="9">
    <source>
        <dbReference type="Pfam" id="PF12704"/>
    </source>
</evidence>
<evidence type="ECO:0000259" key="8">
    <source>
        <dbReference type="Pfam" id="PF02687"/>
    </source>
</evidence>
<feature type="transmembrane region" description="Helical" evidence="7">
    <location>
        <begin position="356"/>
        <end position="382"/>
    </location>
</feature>
<evidence type="ECO:0000256" key="6">
    <source>
        <dbReference type="ARBA" id="ARBA00023136"/>
    </source>
</evidence>
<comment type="caution">
    <text evidence="10">The sequence shown here is derived from an EMBL/GenBank/DDBJ whole genome shotgun (WGS) entry which is preliminary data.</text>
</comment>
<accession>A0ABP8MEQ5</accession>
<dbReference type="RefSeq" id="WP_344822087.1">
    <property type="nucleotide sequence ID" value="NZ_BAABEZ010000002.1"/>
</dbReference>
<evidence type="ECO:0000256" key="7">
    <source>
        <dbReference type="SAM" id="Phobius"/>
    </source>
</evidence>
<feature type="domain" description="ABC3 transporter permease C-terminal" evidence="8">
    <location>
        <begin position="262"/>
        <end position="387"/>
    </location>
</feature>
<dbReference type="EMBL" id="BAABEZ010000002">
    <property type="protein sequence ID" value="GAA4449443.1"/>
    <property type="molecule type" value="Genomic_DNA"/>
</dbReference>
<dbReference type="Pfam" id="PF02687">
    <property type="entry name" value="FtsX"/>
    <property type="match status" value="1"/>
</dbReference>
<feature type="domain" description="MacB-like periplasmic core" evidence="9">
    <location>
        <begin position="14"/>
        <end position="231"/>
    </location>
</feature>
<feature type="transmembrane region" description="Helical" evidence="7">
    <location>
        <begin position="12"/>
        <end position="36"/>
    </location>
</feature>
<dbReference type="InterPro" id="IPR025857">
    <property type="entry name" value="MacB_PCD"/>
</dbReference>
<keyword evidence="4 7" id="KW-0812">Transmembrane</keyword>
<keyword evidence="5 7" id="KW-1133">Transmembrane helix</keyword>
<name>A0ABP8MEQ5_9BACT</name>
<feature type="transmembrane region" description="Helical" evidence="7">
    <location>
        <begin position="306"/>
        <end position="336"/>
    </location>
</feature>
<comment type="subcellular location">
    <subcellularLocation>
        <location evidence="1">Cell membrane</location>
        <topology evidence="1">Multi-pass membrane protein</topology>
    </subcellularLocation>
</comment>
<reference evidence="11" key="1">
    <citation type="journal article" date="2019" name="Int. J. Syst. Evol. Microbiol.">
        <title>The Global Catalogue of Microorganisms (GCM) 10K type strain sequencing project: providing services to taxonomists for standard genome sequencing and annotation.</title>
        <authorList>
            <consortium name="The Broad Institute Genomics Platform"/>
            <consortium name="The Broad Institute Genome Sequencing Center for Infectious Disease"/>
            <person name="Wu L."/>
            <person name="Ma J."/>
        </authorList>
    </citation>
    <scope>NUCLEOTIDE SEQUENCE [LARGE SCALE GENOMIC DNA]</scope>
    <source>
        <strain evidence="11">JCM 31921</strain>
    </source>
</reference>
<dbReference type="Pfam" id="PF12704">
    <property type="entry name" value="MacB_PCD"/>
    <property type="match status" value="1"/>
</dbReference>
<keyword evidence="6 7" id="KW-0472">Membrane</keyword>
<keyword evidence="3" id="KW-1003">Cell membrane</keyword>
<protein>
    <submittedName>
        <fullName evidence="10">ABC transporter permease</fullName>
    </submittedName>
</protein>
<feature type="transmembrane region" description="Helical" evidence="7">
    <location>
        <begin position="262"/>
        <end position="285"/>
    </location>
</feature>
<evidence type="ECO:0000256" key="5">
    <source>
        <dbReference type="ARBA" id="ARBA00022989"/>
    </source>
</evidence>
<dbReference type="InterPro" id="IPR051447">
    <property type="entry name" value="Lipoprotein-release_system"/>
</dbReference>
<dbReference type="InterPro" id="IPR003838">
    <property type="entry name" value="ABC3_permease_C"/>
</dbReference>
<organism evidence="10 11">
    <name type="scientific">Rurimicrobium arvi</name>
    <dbReference type="NCBI Taxonomy" id="2049916"/>
    <lineage>
        <taxon>Bacteria</taxon>
        <taxon>Pseudomonadati</taxon>
        <taxon>Bacteroidota</taxon>
        <taxon>Chitinophagia</taxon>
        <taxon>Chitinophagales</taxon>
        <taxon>Chitinophagaceae</taxon>
        <taxon>Rurimicrobium</taxon>
    </lineage>
</organism>
<dbReference type="PANTHER" id="PTHR30489">
    <property type="entry name" value="LIPOPROTEIN-RELEASING SYSTEM TRANSMEMBRANE PROTEIN LOLE"/>
    <property type="match status" value="1"/>
</dbReference>
<evidence type="ECO:0000256" key="2">
    <source>
        <dbReference type="ARBA" id="ARBA00005236"/>
    </source>
</evidence>